<comment type="similarity">
    <text evidence="1">Belongs to the SAP18 family.</text>
</comment>
<keyword evidence="7" id="KW-1185">Reference proteome</keyword>
<dbReference type="EMBL" id="BMAV01006318">
    <property type="protein sequence ID" value="GFY48120.1"/>
    <property type="molecule type" value="Genomic_DNA"/>
</dbReference>
<dbReference type="PANTHER" id="PTHR13082">
    <property type="entry name" value="SAP18"/>
    <property type="match status" value="1"/>
</dbReference>
<dbReference type="AlphaFoldDB" id="A0A8X7BY18"/>
<dbReference type="GO" id="GO:0005634">
    <property type="term" value="C:nucleus"/>
    <property type="evidence" value="ECO:0007669"/>
    <property type="project" value="TreeGrafter"/>
</dbReference>
<accession>A0A8X7BY18</accession>
<organism evidence="6 7">
    <name type="scientific">Trichonephila inaurata madagascariensis</name>
    <dbReference type="NCBI Taxonomy" id="2747483"/>
    <lineage>
        <taxon>Eukaryota</taxon>
        <taxon>Metazoa</taxon>
        <taxon>Ecdysozoa</taxon>
        <taxon>Arthropoda</taxon>
        <taxon>Chelicerata</taxon>
        <taxon>Arachnida</taxon>
        <taxon>Araneae</taxon>
        <taxon>Araneomorphae</taxon>
        <taxon>Entelegynae</taxon>
        <taxon>Araneoidea</taxon>
        <taxon>Nephilidae</taxon>
        <taxon>Trichonephila</taxon>
        <taxon>Trichonephila inaurata</taxon>
    </lineage>
</organism>
<evidence type="ECO:0000313" key="7">
    <source>
        <dbReference type="Proteomes" id="UP000886998"/>
    </source>
</evidence>
<gene>
    <name evidence="6" type="primary">Bin1</name>
    <name evidence="6" type="ORF">TNIN_238981</name>
</gene>
<keyword evidence="3" id="KW-0805">Transcription regulation</keyword>
<evidence type="ECO:0000256" key="2">
    <source>
        <dbReference type="ARBA" id="ARBA00022491"/>
    </source>
</evidence>
<keyword evidence="4" id="KW-0804">Transcription</keyword>
<dbReference type="Gene3D" id="3.10.20.550">
    <property type="entry name" value="ASAP complex, SAP18 subunit"/>
    <property type="match status" value="1"/>
</dbReference>
<evidence type="ECO:0000256" key="4">
    <source>
        <dbReference type="ARBA" id="ARBA00023163"/>
    </source>
</evidence>
<dbReference type="FunFam" id="3.10.20.550:FF:000001">
    <property type="entry name" value="Histone deacetylase complex subunit SAP18"/>
    <property type="match status" value="1"/>
</dbReference>
<dbReference type="OrthoDB" id="440566at2759"/>
<protein>
    <recommendedName>
        <fullName evidence="5">18 kDa Sin3-associated polypeptide</fullName>
    </recommendedName>
</protein>
<proteinExistence type="inferred from homology"/>
<dbReference type="Proteomes" id="UP000886998">
    <property type="component" value="Unassembled WGS sequence"/>
</dbReference>
<evidence type="ECO:0000256" key="3">
    <source>
        <dbReference type="ARBA" id="ARBA00023015"/>
    </source>
</evidence>
<dbReference type="GO" id="GO:0003714">
    <property type="term" value="F:transcription corepressor activity"/>
    <property type="evidence" value="ECO:0007669"/>
    <property type="project" value="TreeGrafter"/>
</dbReference>
<keyword evidence="2" id="KW-0678">Repressor</keyword>
<dbReference type="InterPro" id="IPR042534">
    <property type="entry name" value="SAP18_sf"/>
</dbReference>
<sequence length="154" mass="17835">MARSSVTIDSVIEEKCTTTRRLDRDNTCPFLLRVFFNDGRHNLLTEYQRGHTPKNEQQIYAWMDTSLLEISKSIQSMHAEWRQKGTYFDFAVVFPDARNPNYRMKDIGSICVGQRRSDDEKTLSQSRFQVGDFLDIAISPPSDKDEPAASYEDK</sequence>
<name>A0A8X7BY18_9ARAC</name>
<dbReference type="PANTHER" id="PTHR13082:SF0">
    <property type="entry name" value="HISTONE DEACETYLASE COMPLEX SUBUNIT SAP18"/>
    <property type="match status" value="1"/>
</dbReference>
<comment type="caution">
    <text evidence="6">The sequence shown here is derived from an EMBL/GenBank/DDBJ whole genome shotgun (WGS) entry which is preliminary data.</text>
</comment>
<evidence type="ECO:0000256" key="1">
    <source>
        <dbReference type="ARBA" id="ARBA00009143"/>
    </source>
</evidence>
<reference evidence="6" key="1">
    <citation type="submission" date="2020-08" db="EMBL/GenBank/DDBJ databases">
        <title>Multicomponent nature underlies the extraordinary mechanical properties of spider dragline silk.</title>
        <authorList>
            <person name="Kono N."/>
            <person name="Nakamura H."/>
            <person name="Mori M."/>
            <person name="Yoshida Y."/>
            <person name="Ohtoshi R."/>
            <person name="Malay A.D."/>
            <person name="Moran D.A.P."/>
            <person name="Tomita M."/>
            <person name="Numata K."/>
            <person name="Arakawa K."/>
        </authorList>
    </citation>
    <scope>NUCLEOTIDE SEQUENCE</scope>
</reference>
<dbReference type="InterPro" id="IPR010516">
    <property type="entry name" value="SAP18"/>
</dbReference>
<evidence type="ECO:0000256" key="5">
    <source>
        <dbReference type="ARBA" id="ARBA00030511"/>
    </source>
</evidence>
<evidence type="ECO:0000313" key="6">
    <source>
        <dbReference type="EMBL" id="GFY48120.1"/>
    </source>
</evidence>
<dbReference type="Pfam" id="PF06487">
    <property type="entry name" value="SAP18"/>
    <property type="match status" value="1"/>
</dbReference>